<reference evidence="2" key="3">
    <citation type="submission" date="2023-03" db="UniProtKB">
        <authorList>
            <consortium name="EnsemblPlants"/>
        </authorList>
    </citation>
    <scope>IDENTIFICATION</scope>
    <source>
        <strain evidence="2">cv. Chiifu-401-42</strain>
    </source>
</reference>
<keyword evidence="3" id="KW-1185">Reference proteome</keyword>
<sequence length="120" mass="12698">MCEDDGLESLTDGEMEDKNGAPGVALTAVADGSHAKAVVEKGSQVGEDEKKKGTHKLLLKQTVMAAGTSKKKFVQALLSQNKNVPSRQGKRQGDGIRLQEEKDPSHPKPVSSKPSNAPHG</sequence>
<feature type="compositionally biased region" description="Acidic residues" evidence="1">
    <location>
        <begin position="1"/>
        <end position="15"/>
    </location>
</feature>
<dbReference type="InParanoid" id="M4EVC6"/>
<dbReference type="Proteomes" id="UP000011750">
    <property type="component" value="Chromosome A04"/>
</dbReference>
<feature type="compositionally biased region" description="Low complexity" evidence="1">
    <location>
        <begin position="108"/>
        <end position="120"/>
    </location>
</feature>
<accession>M4EVC6</accession>
<evidence type="ECO:0000256" key="1">
    <source>
        <dbReference type="SAM" id="MobiDB-lite"/>
    </source>
</evidence>
<reference evidence="2 3" key="2">
    <citation type="journal article" date="2018" name="Hortic Res">
        <title>Improved Brassica rapa reference genome by single-molecule sequencing and chromosome conformation capture technologies.</title>
        <authorList>
            <person name="Zhang L."/>
            <person name="Cai X."/>
            <person name="Wu J."/>
            <person name="Liu M."/>
            <person name="Grob S."/>
            <person name="Cheng F."/>
            <person name="Liang J."/>
            <person name="Cai C."/>
            <person name="Liu Z."/>
            <person name="Liu B."/>
            <person name="Wang F."/>
            <person name="Li S."/>
            <person name="Liu F."/>
            <person name="Li X."/>
            <person name="Cheng L."/>
            <person name="Yang W."/>
            <person name="Li M.H."/>
            <person name="Grossniklaus U."/>
            <person name="Zheng H."/>
            <person name="Wang X."/>
        </authorList>
    </citation>
    <scope>NUCLEOTIDE SEQUENCE [LARGE SCALE GENOMIC DNA]</scope>
    <source>
        <strain evidence="2 3">cv. Chiifu-401-42</strain>
    </source>
</reference>
<organism evidence="2 3">
    <name type="scientific">Brassica campestris</name>
    <name type="common">Field mustard</name>
    <dbReference type="NCBI Taxonomy" id="3711"/>
    <lineage>
        <taxon>Eukaryota</taxon>
        <taxon>Viridiplantae</taxon>
        <taxon>Streptophyta</taxon>
        <taxon>Embryophyta</taxon>
        <taxon>Tracheophyta</taxon>
        <taxon>Spermatophyta</taxon>
        <taxon>Magnoliopsida</taxon>
        <taxon>eudicotyledons</taxon>
        <taxon>Gunneridae</taxon>
        <taxon>Pentapetalae</taxon>
        <taxon>rosids</taxon>
        <taxon>malvids</taxon>
        <taxon>Brassicales</taxon>
        <taxon>Brassicaceae</taxon>
        <taxon>Brassiceae</taxon>
        <taxon>Brassica</taxon>
    </lineage>
</organism>
<feature type="region of interest" description="Disordered" evidence="1">
    <location>
        <begin position="79"/>
        <end position="120"/>
    </location>
</feature>
<feature type="region of interest" description="Disordered" evidence="1">
    <location>
        <begin position="1"/>
        <end position="22"/>
    </location>
</feature>
<dbReference type="EnsemblPlants" id="Bra032759.1">
    <property type="protein sequence ID" value="Bra032759.1-P"/>
    <property type="gene ID" value="Bra032759"/>
</dbReference>
<evidence type="ECO:0000313" key="3">
    <source>
        <dbReference type="Proteomes" id="UP000011750"/>
    </source>
</evidence>
<evidence type="ECO:0000313" key="2">
    <source>
        <dbReference type="EnsemblPlants" id="Bra032759.1-P"/>
    </source>
</evidence>
<dbReference type="HOGENOM" id="CLU_2052937_0_0_1"/>
<dbReference type="OMA" id="MCEDDGL"/>
<feature type="compositionally biased region" description="Basic and acidic residues" evidence="1">
    <location>
        <begin position="91"/>
        <end position="106"/>
    </location>
</feature>
<protein>
    <submittedName>
        <fullName evidence="2">Uncharacterized protein</fullName>
    </submittedName>
</protein>
<reference evidence="2 3" key="1">
    <citation type="journal article" date="2011" name="Nat. Genet.">
        <title>The genome of the mesopolyploid crop species Brassica rapa.</title>
        <authorList>
            <consortium name="Brassica rapa Genome Sequencing Project Consortium"/>
            <person name="Wang X."/>
            <person name="Wang H."/>
            <person name="Wang J."/>
            <person name="Sun R."/>
            <person name="Wu J."/>
            <person name="Liu S."/>
            <person name="Bai Y."/>
            <person name="Mun J.H."/>
            <person name="Bancroft I."/>
            <person name="Cheng F."/>
            <person name="Huang S."/>
            <person name="Li X."/>
            <person name="Hua W."/>
            <person name="Wang J."/>
            <person name="Wang X."/>
            <person name="Freeling M."/>
            <person name="Pires J.C."/>
            <person name="Paterson A.H."/>
            <person name="Chalhoub B."/>
            <person name="Wang B."/>
            <person name="Hayward A."/>
            <person name="Sharpe A.G."/>
            <person name="Park B.S."/>
            <person name="Weisshaar B."/>
            <person name="Liu B."/>
            <person name="Li B."/>
            <person name="Liu B."/>
            <person name="Tong C."/>
            <person name="Song C."/>
            <person name="Duran C."/>
            <person name="Peng C."/>
            <person name="Geng C."/>
            <person name="Koh C."/>
            <person name="Lin C."/>
            <person name="Edwards D."/>
            <person name="Mu D."/>
            <person name="Shen D."/>
            <person name="Soumpourou E."/>
            <person name="Li F."/>
            <person name="Fraser F."/>
            <person name="Conant G."/>
            <person name="Lassalle G."/>
            <person name="King G.J."/>
            <person name="Bonnema G."/>
            <person name="Tang H."/>
            <person name="Wang H."/>
            <person name="Belcram H."/>
            <person name="Zhou H."/>
            <person name="Hirakawa H."/>
            <person name="Abe H."/>
            <person name="Guo H."/>
            <person name="Wang H."/>
            <person name="Jin H."/>
            <person name="Parkin I.A."/>
            <person name="Batley J."/>
            <person name="Kim J.S."/>
            <person name="Just J."/>
            <person name="Li J."/>
            <person name="Xu J."/>
            <person name="Deng J."/>
            <person name="Kim J.A."/>
            <person name="Li J."/>
            <person name="Yu J."/>
            <person name="Meng J."/>
            <person name="Wang J."/>
            <person name="Min J."/>
            <person name="Poulain J."/>
            <person name="Wang J."/>
            <person name="Hatakeyama K."/>
            <person name="Wu K."/>
            <person name="Wang L."/>
            <person name="Fang L."/>
            <person name="Trick M."/>
            <person name="Links M.G."/>
            <person name="Zhao M."/>
            <person name="Jin M."/>
            <person name="Ramchiary N."/>
            <person name="Drou N."/>
            <person name="Berkman P.J."/>
            <person name="Cai Q."/>
            <person name="Huang Q."/>
            <person name="Li R."/>
            <person name="Tabata S."/>
            <person name="Cheng S."/>
            <person name="Zhang S."/>
            <person name="Zhang S."/>
            <person name="Huang S."/>
            <person name="Sato S."/>
            <person name="Sun S."/>
            <person name="Kwon S.J."/>
            <person name="Choi S.R."/>
            <person name="Lee T.H."/>
            <person name="Fan W."/>
            <person name="Zhao X."/>
            <person name="Tan X."/>
            <person name="Xu X."/>
            <person name="Wang Y."/>
            <person name="Qiu Y."/>
            <person name="Yin Y."/>
            <person name="Li Y."/>
            <person name="Du Y."/>
            <person name="Liao Y."/>
            <person name="Lim Y."/>
            <person name="Narusaka Y."/>
            <person name="Wang Y."/>
            <person name="Wang Z."/>
            <person name="Li Z."/>
            <person name="Wang Z."/>
            <person name="Xiong Z."/>
            <person name="Zhang Z."/>
        </authorList>
    </citation>
    <scope>NUCLEOTIDE SEQUENCE [LARGE SCALE GENOMIC DNA]</scope>
    <source>
        <strain evidence="2 3">cv. Chiifu-401-42</strain>
    </source>
</reference>
<dbReference type="AlphaFoldDB" id="M4EVC6"/>
<dbReference type="Gramene" id="Bra032759.1">
    <property type="protein sequence ID" value="Bra032759.1-P"/>
    <property type="gene ID" value="Bra032759"/>
</dbReference>
<name>M4EVC6_BRACM</name>
<proteinExistence type="predicted"/>